<feature type="region of interest" description="Disordered" evidence="1">
    <location>
        <begin position="1"/>
        <end position="21"/>
    </location>
</feature>
<sequence>MKSATTVLSEFPEPDQDQPNPYIAEEDVYRNQANSQYREKLTEIADEVLASSGDLTSFNDLTKTEQDQVAAWDQAIGWLTAAPENTSVTLPNLLTATNLMKVINSPTEVAQNLLRPLPTAPARVATSGNAVHAKIESYYKMATLIDLDELIADPPLPDKFVITAFSAFENSPYAKWRPIAVEWGFQLPIGTILISGRVDAVFEIDGVPVLVDWKTGNQKNADQMQLALYRLAWAMHQKLEIDQVKARFVFLPDLTEVEADQALTTEQVLDLVMKSINGGRDH</sequence>
<dbReference type="EMBL" id="CAEZTT010000099">
    <property type="protein sequence ID" value="CAB4580143.1"/>
    <property type="molecule type" value="Genomic_DNA"/>
</dbReference>
<evidence type="ECO:0000313" key="3">
    <source>
        <dbReference type="EMBL" id="CAB4580143.1"/>
    </source>
</evidence>
<dbReference type="AlphaFoldDB" id="A0A6J6EZG3"/>
<evidence type="ECO:0000256" key="1">
    <source>
        <dbReference type="SAM" id="MobiDB-lite"/>
    </source>
</evidence>
<proteinExistence type="predicted"/>
<dbReference type="SUPFAM" id="SSF52980">
    <property type="entry name" value="Restriction endonuclease-like"/>
    <property type="match status" value="1"/>
</dbReference>
<dbReference type="InterPro" id="IPR038726">
    <property type="entry name" value="PDDEXK_AddAB-type"/>
</dbReference>
<evidence type="ECO:0000259" key="2">
    <source>
        <dbReference type="Pfam" id="PF12705"/>
    </source>
</evidence>
<dbReference type="InterPro" id="IPR011335">
    <property type="entry name" value="Restrct_endonuc-II-like"/>
</dbReference>
<dbReference type="Pfam" id="PF12705">
    <property type="entry name" value="PDDEXK_1"/>
    <property type="match status" value="1"/>
</dbReference>
<feature type="domain" description="PD-(D/E)XK endonuclease-like" evidence="2">
    <location>
        <begin position="125"/>
        <end position="259"/>
    </location>
</feature>
<gene>
    <name evidence="3" type="ORF">UFOPK1726_00857</name>
</gene>
<protein>
    <submittedName>
        <fullName evidence="3">Unannotated protein</fullName>
    </submittedName>
</protein>
<accession>A0A6J6EZG3</accession>
<name>A0A6J6EZG3_9ZZZZ</name>
<organism evidence="3">
    <name type="scientific">freshwater metagenome</name>
    <dbReference type="NCBI Taxonomy" id="449393"/>
    <lineage>
        <taxon>unclassified sequences</taxon>
        <taxon>metagenomes</taxon>
        <taxon>ecological metagenomes</taxon>
    </lineage>
</organism>
<dbReference type="InterPro" id="IPR011604">
    <property type="entry name" value="PDDEXK-like_dom_sf"/>
</dbReference>
<dbReference type="Gene3D" id="3.90.320.10">
    <property type="match status" value="1"/>
</dbReference>
<reference evidence="3" key="1">
    <citation type="submission" date="2020-05" db="EMBL/GenBank/DDBJ databases">
        <authorList>
            <person name="Chiriac C."/>
            <person name="Salcher M."/>
            <person name="Ghai R."/>
            <person name="Kavagutti S V."/>
        </authorList>
    </citation>
    <scope>NUCLEOTIDE SEQUENCE</scope>
</reference>